<dbReference type="EMBL" id="VSSQ01073653">
    <property type="protein sequence ID" value="MPN24718.1"/>
    <property type="molecule type" value="Genomic_DNA"/>
</dbReference>
<sequence length="93" mass="10247">MPISIKIASTVISKAFIRASSLRALLNIAAGVSGIEKMPVGILEIVLHFISYPQAVYVFHARPLSKNLEFGHFSKILINSSQFQDKQTSCKTK</sequence>
<accession>A0A645GCU3</accession>
<dbReference type="AlphaFoldDB" id="A0A645GCU3"/>
<comment type="caution">
    <text evidence="1">The sequence shown here is derived from an EMBL/GenBank/DDBJ whole genome shotgun (WGS) entry which is preliminary data.</text>
</comment>
<protein>
    <submittedName>
        <fullName evidence="1">Uncharacterized protein</fullName>
    </submittedName>
</protein>
<reference evidence="1" key="1">
    <citation type="submission" date="2019-08" db="EMBL/GenBank/DDBJ databases">
        <authorList>
            <person name="Kucharzyk K."/>
            <person name="Murdoch R.W."/>
            <person name="Higgins S."/>
            <person name="Loffler F."/>
        </authorList>
    </citation>
    <scope>NUCLEOTIDE SEQUENCE</scope>
</reference>
<gene>
    <name evidence="1" type="ORF">SDC9_172120</name>
</gene>
<name>A0A645GCU3_9ZZZZ</name>
<organism evidence="1">
    <name type="scientific">bioreactor metagenome</name>
    <dbReference type="NCBI Taxonomy" id="1076179"/>
    <lineage>
        <taxon>unclassified sequences</taxon>
        <taxon>metagenomes</taxon>
        <taxon>ecological metagenomes</taxon>
    </lineage>
</organism>
<proteinExistence type="predicted"/>
<evidence type="ECO:0000313" key="1">
    <source>
        <dbReference type="EMBL" id="MPN24718.1"/>
    </source>
</evidence>